<feature type="compositionally biased region" description="Basic and acidic residues" evidence="1">
    <location>
        <begin position="15"/>
        <end position="37"/>
    </location>
</feature>
<feature type="compositionally biased region" description="Basic and acidic residues" evidence="1">
    <location>
        <begin position="58"/>
        <end position="94"/>
    </location>
</feature>
<sequence>YGQSEESDPGETGQDDQRLDADYISKMEEDSSDRDQGAHPTAPRVVRRSRAQRGKWLAKIDRETGPGETGQDDKKLNADSISKMEEHAHDKDQEPPPGAQLITLDEQEPKGIKSSTTETPSSPKHERNQTVLRRDTAETTSSATCEKMEQMVDPLHAMLLDMIPSLGQMKTDVGNRVAEAKAETNPPWVGSSTSSYVAPVPQASASSASSSGVPAPHAGSSTQSTGVPAPDPTAGAPKKKKVSYKDVAGALLKDW</sequence>
<dbReference type="Proteomes" id="UP000000763">
    <property type="component" value="Chromosome 4"/>
</dbReference>
<gene>
    <name evidence="2" type="ordered locus">Os04g0606450</name>
</gene>
<evidence type="ECO:0000313" key="3">
    <source>
        <dbReference type="Proteomes" id="UP000000763"/>
    </source>
</evidence>
<dbReference type="Gramene" id="Os04t0606450-01">
    <property type="protein sequence ID" value="Os04t0606450-01"/>
    <property type="gene ID" value="Os04g0606450"/>
</dbReference>
<feature type="non-terminal residue" evidence="2">
    <location>
        <position position="1"/>
    </location>
</feature>
<name>A0A0P0WEH5_ORYSJ</name>
<reference evidence="2 3" key="1">
    <citation type="journal article" date="2005" name="Nature">
        <title>The map-based sequence of the rice genome.</title>
        <authorList>
            <consortium name="International rice genome sequencing project (IRGSP)"/>
            <person name="Matsumoto T."/>
            <person name="Wu J."/>
            <person name="Kanamori H."/>
            <person name="Katayose Y."/>
            <person name="Fujisawa M."/>
            <person name="Namiki N."/>
            <person name="Mizuno H."/>
            <person name="Yamamoto K."/>
            <person name="Antonio B.A."/>
            <person name="Baba T."/>
            <person name="Sakata K."/>
            <person name="Nagamura Y."/>
            <person name="Aoki H."/>
            <person name="Arikawa K."/>
            <person name="Arita K."/>
            <person name="Bito T."/>
            <person name="Chiden Y."/>
            <person name="Fujitsuka N."/>
            <person name="Fukunaka R."/>
            <person name="Hamada M."/>
            <person name="Harada C."/>
            <person name="Hayashi A."/>
            <person name="Hijishita S."/>
            <person name="Honda M."/>
            <person name="Hosokawa S."/>
            <person name="Ichikawa Y."/>
            <person name="Idonuma A."/>
            <person name="Iijima M."/>
            <person name="Ikeda M."/>
            <person name="Ikeno M."/>
            <person name="Ito K."/>
            <person name="Ito S."/>
            <person name="Ito T."/>
            <person name="Ito Y."/>
            <person name="Ito Y."/>
            <person name="Iwabuchi A."/>
            <person name="Kamiya K."/>
            <person name="Karasawa W."/>
            <person name="Kurita K."/>
            <person name="Katagiri S."/>
            <person name="Kikuta A."/>
            <person name="Kobayashi H."/>
            <person name="Kobayashi N."/>
            <person name="Machita K."/>
            <person name="Maehara T."/>
            <person name="Masukawa M."/>
            <person name="Mizubayashi T."/>
            <person name="Mukai Y."/>
            <person name="Nagasaki H."/>
            <person name="Nagata Y."/>
            <person name="Naito S."/>
            <person name="Nakashima M."/>
            <person name="Nakama Y."/>
            <person name="Nakamichi Y."/>
            <person name="Nakamura M."/>
            <person name="Meguro A."/>
            <person name="Negishi M."/>
            <person name="Ohta I."/>
            <person name="Ohta T."/>
            <person name="Okamoto M."/>
            <person name="Ono N."/>
            <person name="Saji S."/>
            <person name="Sakaguchi M."/>
            <person name="Sakai K."/>
            <person name="Shibata M."/>
            <person name="Shimokawa T."/>
            <person name="Song J."/>
            <person name="Takazaki Y."/>
            <person name="Terasawa K."/>
            <person name="Tsugane M."/>
            <person name="Tsuji K."/>
            <person name="Ueda S."/>
            <person name="Waki K."/>
            <person name="Yamagata H."/>
            <person name="Yamamoto M."/>
            <person name="Yamamoto S."/>
            <person name="Yamane H."/>
            <person name="Yoshiki S."/>
            <person name="Yoshihara R."/>
            <person name="Yukawa K."/>
            <person name="Zhong H."/>
            <person name="Yano M."/>
            <person name="Yuan Q."/>
            <person name="Ouyang S."/>
            <person name="Liu J."/>
            <person name="Jones K.M."/>
            <person name="Gansberger K."/>
            <person name="Moffat K."/>
            <person name="Hill J."/>
            <person name="Bera J."/>
            <person name="Fadrosh D."/>
            <person name="Jin S."/>
            <person name="Johri S."/>
            <person name="Kim M."/>
            <person name="Overton L."/>
            <person name="Reardon M."/>
            <person name="Tsitrin T."/>
            <person name="Vuong H."/>
            <person name="Weaver B."/>
            <person name="Ciecko A."/>
            <person name="Tallon L."/>
            <person name="Jackson J."/>
            <person name="Pai G."/>
            <person name="Aken S.V."/>
            <person name="Utterback T."/>
            <person name="Reidmuller S."/>
            <person name="Feldblyum T."/>
            <person name="Hsiao J."/>
            <person name="Zismann V."/>
            <person name="Iobst S."/>
            <person name="de Vazeille A.R."/>
            <person name="Buell C.R."/>
            <person name="Ying K."/>
            <person name="Li Y."/>
            <person name="Lu T."/>
            <person name="Huang Y."/>
            <person name="Zhao Q."/>
            <person name="Feng Q."/>
            <person name="Zhang L."/>
            <person name="Zhu J."/>
            <person name="Weng Q."/>
            <person name="Mu J."/>
            <person name="Lu Y."/>
            <person name="Fan D."/>
            <person name="Liu Y."/>
            <person name="Guan J."/>
            <person name="Zhang Y."/>
            <person name="Yu S."/>
            <person name="Liu X."/>
            <person name="Zhang Y."/>
            <person name="Hong G."/>
            <person name="Han B."/>
            <person name="Choisne N."/>
            <person name="Demange N."/>
            <person name="Orjeda G."/>
            <person name="Samain S."/>
            <person name="Cattolico L."/>
            <person name="Pelletier E."/>
            <person name="Couloux A."/>
            <person name="Segurens B."/>
            <person name="Wincker P."/>
            <person name="D'Hont A."/>
            <person name="Scarpelli C."/>
            <person name="Weissenbach J."/>
            <person name="Salanoubat M."/>
            <person name="Quetier F."/>
            <person name="Yu Y."/>
            <person name="Kim H.R."/>
            <person name="Rambo T."/>
            <person name="Currie J."/>
            <person name="Collura K."/>
            <person name="Luo M."/>
            <person name="Yang T."/>
            <person name="Ammiraju J.S.S."/>
            <person name="Engler F."/>
            <person name="Soderlund C."/>
            <person name="Wing R.A."/>
            <person name="Palmer L.E."/>
            <person name="de la Bastide M."/>
            <person name="Spiegel L."/>
            <person name="Nascimento L."/>
            <person name="Zutavern T."/>
            <person name="O'Shaughnessy A."/>
            <person name="Dike S."/>
            <person name="Dedhia N."/>
            <person name="Preston R."/>
            <person name="Balija V."/>
            <person name="McCombie W.R."/>
            <person name="Chow T."/>
            <person name="Chen H."/>
            <person name="Chung M."/>
            <person name="Chen C."/>
            <person name="Shaw J."/>
            <person name="Wu H."/>
            <person name="Hsiao K."/>
            <person name="Chao Y."/>
            <person name="Chu M."/>
            <person name="Cheng C."/>
            <person name="Hour A."/>
            <person name="Lee P."/>
            <person name="Lin S."/>
            <person name="Lin Y."/>
            <person name="Liou J."/>
            <person name="Liu S."/>
            <person name="Hsing Y."/>
            <person name="Raghuvanshi S."/>
            <person name="Mohanty A."/>
            <person name="Bharti A.K."/>
            <person name="Gaur A."/>
            <person name="Gupta V."/>
            <person name="Kumar D."/>
            <person name="Ravi V."/>
            <person name="Vij S."/>
            <person name="Kapur A."/>
            <person name="Khurana P."/>
            <person name="Khurana P."/>
            <person name="Khurana J.P."/>
            <person name="Tyagi A.K."/>
            <person name="Gaikwad K."/>
            <person name="Singh A."/>
            <person name="Dalal V."/>
            <person name="Srivastava S."/>
            <person name="Dixit A."/>
            <person name="Pal A.K."/>
            <person name="Ghazi I.A."/>
            <person name="Yadav M."/>
            <person name="Pandit A."/>
            <person name="Bhargava A."/>
            <person name="Sureshbabu K."/>
            <person name="Batra K."/>
            <person name="Sharma T.R."/>
            <person name="Mohapatra T."/>
            <person name="Singh N.K."/>
            <person name="Messing J."/>
            <person name="Nelson A.B."/>
            <person name="Fuks G."/>
            <person name="Kavchok S."/>
            <person name="Keizer G."/>
            <person name="Linton E."/>
            <person name="Llaca V."/>
            <person name="Song R."/>
            <person name="Tanyolac B."/>
            <person name="Young S."/>
            <person name="Ho-Il K."/>
            <person name="Hahn J.H."/>
            <person name="Sangsakoo G."/>
            <person name="Vanavichit A."/>
            <person name="de Mattos Luiz.A.T."/>
            <person name="Zimmer P.D."/>
            <person name="Malone G."/>
            <person name="Dellagostin O."/>
            <person name="de Oliveira A.C."/>
            <person name="Bevan M."/>
            <person name="Bancroft I."/>
            <person name="Minx P."/>
            <person name="Cordum H."/>
            <person name="Wilson R."/>
            <person name="Cheng Z."/>
            <person name="Jin W."/>
            <person name="Jiang J."/>
            <person name="Leong S.A."/>
            <person name="Iwama H."/>
            <person name="Gojobori T."/>
            <person name="Itoh T."/>
            <person name="Niimura Y."/>
            <person name="Fujii Y."/>
            <person name="Habara T."/>
            <person name="Sakai H."/>
            <person name="Sato Y."/>
            <person name="Wilson G."/>
            <person name="Kumar K."/>
            <person name="McCouch S."/>
            <person name="Juretic N."/>
            <person name="Hoen D."/>
            <person name="Wright S."/>
            <person name="Bruskiewich R."/>
            <person name="Bureau T."/>
            <person name="Miyao A."/>
            <person name="Hirochika H."/>
            <person name="Nishikawa T."/>
            <person name="Kadowaki K."/>
            <person name="Sugiura M."/>
            <person name="Burr B."/>
            <person name="Sasaki T."/>
        </authorList>
    </citation>
    <scope>NUCLEOTIDE SEQUENCE [LARGE SCALE GENOMIC DNA]</scope>
    <source>
        <strain evidence="3">cv. Nipponbare</strain>
    </source>
</reference>
<protein>
    <submittedName>
        <fullName evidence="2">Os04g0606450 protein</fullName>
    </submittedName>
</protein>
<evidence type="ECO:0000313" key="2">
    <source>
        <dbReference type="EMBL" id="BAH92809.1"/>
    </source>
</evidence>
<reference evidence="3" key="2">
    <citation type="journal article" date="2008" name="Nucleic Acids Res.">
        <title>The rice annotation project database (RAP-DB): 2008 update.</title>
        <authorList>
            <consortium name="The rice annotation project (RAP)"/>
        </authorList>
    </citation>
    <scope>GENOME REANNOTATION</scope>
    <source>
        <strain evidence="3">cv. Nipponbare</strain>
    </source>
</reference>
<proteinExistence type="predicted"/>
<feature type="compositionally biased region" description="Low complexity" evidence="1">
    <location>
        <begin position="194"/>
        <end position="221"/>
    </location>
</feature>
<feature type="region of interest" description="Disordered" evidence="1">
    <location>
        <begin position="177"/>
        <end position="243"/>
    </location>
</feature>
<evidence type="ECO:0000256" key="1">
    <source>
        <dbReference type="SAM" id="MobiDB-lite"/>
    </source>
</evidence>
<dbReference type="KEGG" id="dosa:Os04g0606450"/>
<dbReference type="AlphaFoldDB" id="A0A0P0WEH5"/>
<organism evidence="2 3">
    <name type="scientific">Oryza sativa subsp. japonica</name>
    <name type="common">Rice</name>
    <dbReference type="NCBI Taxonomy" id="39947"/>
    <lineage>
        <taxon>Eukaryota</taxon>
        <taxon>Viridiplantae</taxon>
        <taxon>Streptophyta</taxon>
        <taxon>Embryophyta</taxon>
        <taxon>Tracheophyta</taxon>
        <taxon>Spermatophyta</taxon>
        <taxon>Magnoliopsida</taxon>
        <taxon>Liliopsida</taxon>
        <taxon>Poales</taxon>
        <taxon>Poaceae</taxon>
        <taxon>BOP clade</taxon>
        <taxon>Oryzoideae</taxon>
        <taxon>Oryzeae</taxon>
        <taxon>Oryzinae</taxon>
        <taxon>Oryza</taxon>
        <taxon>Oryza sativa</taxon>
    </lineage>
</organism>
<feature type="compositionally biased region" description="Basic and acidic residues" evidence="1">
    <location>
        <begin position="123"/>
        <end position="137"/>
    </location>
</feature>
<feature type="region of interest" description="Disordered" evidence="1">
    <location>
        <begin position="1"/>
        <end position="146"/>
    </location>
</feature>
<accession>A0A0P0WEH5</accession>
<dbReference type="EMBL" id="AP008210">
    <property type="protein sequence ID" value="BAH92809.1"/>
    <property type="molecule type" value="Genomic_DNA"/>
</dbReference>